<dbReference type="Pfam" id="PF01943">
    <property type="entry name" value="Polysacc_synt"/>
    <property type="match status" value="1"/>
</dbReference>
<keyword evidence="2 5" id="KW-0812">Transmembrane</keyword>
<evidence type="ECO:0000256" key="5">
    <source>
        <dbReference type="SAM" id="Phobius"/>
    </source>
</evidence>
<evidence type="ECO:0000256" key="3">
    <source>
        <dbReference type="ARBA" id="ARBA00022989"/>
    </source>
</evidence>
<dbReference type="Proteomes" id="UP000469346">
    <property type="component" value="Unassembled WGS sequence"/>
</dbReference>
<gene>
    <name evidence="6" type="ORF">G3N55_05555</name>
</gene>
<reference evidence="6 7" key="1">
    <citation type="submission" date="2020-02" db="EMBL/GenBank/DDBJ databases">
        <title>Comparative genomics of sulfur disproportionating microorganisms.</title>
        <authorList>
            <person name="Ward L.M."/>
            <person name="Bertran E."/>
            <person name="Johnston D.T."/>
        </authorList>
    </citation>
    <scope>NUCLEOTIDE SEQUENCE [LARGE SCALE GENOMIC DNA]</scope>
    <source>
        <strain evidence="6 7">DSM 100025</strain>
    </source>
</reference>
<keyword evidence="3 5" id="KW-1133">Transmembrane helix</keyword>
<dbReference type="EMBL" id="JAAGRR010000046">
    <property type="protein sequence ID" value="NDY42307.1"/>
    <property type="molecule type" value="Genomic_DNA"/>
</dbReference>
<keyword evidence="4 5" id="KW-0472">Membrane</keyword>
<dbReference type="GO" id="GO:0016020">
    <property type="term" value="C:membrane"/>
    <property type="evidence" value="ECO:0007669"/>
    <property type="project" value="UniProtKB-SubCell"/>
</dbReference>
<dbReference type="AlphaFoldDB" id="A0A6N9TS81"/>
<sequence>MHLVPGPIRHRIEHRPALLKIVDNIGWLFLDKFLRLGLGLLVGVWLARYLGPAQFGLLSFAQAFVGLFAAVATLGLQGIVVRDIVREPESAPLTLGTAAVLQMVSGLVAYLALLAAITWLRADDPLARLIVAILGSSLLFKASEIAVYWFESQVQSKYTVWVQNGICLLSAAAKAAFILARAPLLAFVWVAFAEMFLVAFFLIVAMGWRGPPLSSLRADAARAKMLLKDCWPLVLSSIAVMIYMRIDQVMLGQMVGDEAVGIYSAAVRISEVWYFIPMAVASSVFPSIIEAKKIGEEEYYSRLQKLYDLMALMSVGVALPMTFLAEPLTGLLYGRLYHGAAPVLAIHIWASVFVFLGVASSRWFLVEGKQILTLQKTLLGALCNVGLNFFLIPSYSAIGAAVATFLSQGASAFLSDLLFKETRKMFRMKASSMNLITSISRITRALFRTQK</sequence>
<feature type="transmembrane region" description="Helical" evidence="5">
    <location>
        <begin position="161"/>
        <end position="180"/>
    </location>
</feature>
<organism evidence="6 7">
    <name type="scientific">Dissulfurirhabdus thermomarina</name>
    <dbReference type="NCBI Taxonomy" id="1765737"/>
    <lineage>
        <taxon>Bacteria</taxon>
        <taxon>Deltaproteobacteria</taxon>
        <taxon>Dissulfurirhabdaceae</taxon>
        <taxon>Dissulfurirhabdus</taxon>
    </lineage>
</organism>
<dbReference type="RefSeq" id="WP_163298451.1">
    <property type="nucleotide sequence ID" value="NZ_JAAGRR010000046.1"/>
</dbReference>
<protein>
    <submittedName>
        <fullName evidence="6">Flippase</fullName>
    </submittedName>
</protein>
<feature type="transmembrane region" description="Helical" evidence="5">
    <location>
        <begin position="33"/>
        <end position="51"/>
    </location>
</feature>
<keyword evidence="7" id="KW-1185">Reference proteome</keyword>
<feature type="transmembrane region" description="Helical" evidence="5">
    <location>
        <begin position="186"/>
        <end position="208"/>
    </location>
</feature>
<feature type="transmembrane region" description="Helical" evidence="5">
    <location>
        <begin position="126"/>
        <end position="149"/>
    </location>
</feature>
<feature type="transmembrane region" description="Helical" evidence="5">
    <location>
        <begin position="57"/>
        <end position="81"/>
    </location>
</feature>
<evidence type="ECO:0000313" key="6">
    <source>
        <dbReference type="EMBL" id="NDY42307.1"/>
    </source>
</evidence>
<dbReference type="InterPro" id="IPR052556">
    <property type="entry name" value="PolySynth_Transporter"/>
</dbReference>
<feature type="transmembrane region" description="Helical" evidence="5">
    <location>
        <begin position="398"/>
        <end position="419"/>
    </location>
</feature>
<feature type="transmembrane region" description="Helical" evidence="5">
    <location>
        <begin position="306"/>
        <end position="325"/>
    </location>
</feature>
<evidence type="ECO:0000256" key="4">
    <source>
        <dbReference type="ARBA" id="ARBA00023136"/>
    </source>
</evidence>
<feature type="transmembrane region" description="Helical" evidence="5">
    <location>
        <begin position="371"/>
        <end position="392"/>
    </location>
</feature>
<name>A0A6N9TS81_DISTH</name>
<dbReference type="PANTHER" id="PTHR43424">
    <property type="entry name" value="LOCUS PUTATIVE PROTEIN 1-RELATED"/>
    <property type="match status" value="1"/>
</dbReference>
<accession>A0A6N9TS81</accession>
<evidence type="ECO:0000256" key="1">
    <source>
        <dbReference type="ARBA" id="ARBA00004141"/>
    </source>
</evidence>
<proteinExistence type="predicted"/>
<dbReference type="PANTHER" id="PTHR43424:SF1">
    <property type="entry name" value="LOCUS PUTATIVE PROTEIN 1-RELATED"/>
    <property type="match status" value="1"/>
</dbReference>
<comment type="subcellular location">
    <subcellularLocation>
        <location evidence="1">Membrane</location>
        <topology evidence="1">Multi-pass membrane protein</topology>
    </subcellularLocation>
</comment>
<evidence type="ECO:0000256" key="2">
    <source>
        <dbReference type="ARBA" id="ARBA00022692"/>
    </source>
</evidence>
<evidence type="ECO:0000313" key="7">
    <source>
        <dbReference type="Proteomes" id="UP000469346"/>
    </source>
</evidence>
<dbReference type="InterPro" id="IPR002797">
    <property type="entry name" value="Polysacc_synth"/>
</dbReference>
<comment type="caution">
    <text evidence="6">The sequence shown here is derived from an EMBL/GenBank/DDBJ whole genome shotgun (WGS) entry which is preliminary data.</text>
</comment>
<feature type="transmembrane region" description="Helical" evidence="5">
    <location>
        <begin position="337"/>
        <end position="359"/>
    </location>
</feature>
<feature type="transmembrane region" description="Helical" evidence="5">
    <location>
        <begin position="93"/>
        <end position="120"/>
    </location>
</feature>
<dbReference type="CDD" id="cd13128">
    <property type="entry name" value="MATE_Wzx_like"/>
    <property type="match status" value="1"/>
</dbReference>
<feature type="transmembrane region" description="Helical" evidence="5">
    <location>
        <begin position="266"/>
        <end position="285"/>
    </location>
</feature>